<dbReference type="PANTHER" id="PTHR43727:SF2">
    <property type="entry name" value="GROUP IV DECARBOXYLASE"/>
    <property type="match status" value="1"/>
</dbReference>
<dbReference type="GO" id="GO:0008836">
    <property type="term" value="F:diaminopimelate decarboxylase activity"/>
    <property type="evidence" value="ECO:0007669"/>
    <property type="project" value="InterPro"/>
</dbReference>
<gene>
    <name evidence="7" type="primary">lysA</name>
    <name evidence="7" type="ORF">NCAST_34_01330</name>
</gene>
<sequence length="431" mass="44995">MTLLDIFPSLRATTVPRLDPALWPADTHYDGDGRITLGGVALADLADQYGTPVHVVDEAEVRARCRAYRKYFPDAEIVYAGTALMIGALARWVTEEGLSVQAGSGGELSVALAAGVEPRRVVLHGPGKTCDELRTAVEHGVGRIVVGSLTEISLLAALATRPQQVLLRVDPAIEVPGGPRFGFPLRGTSLATAVARIAGQPNLRLVGLHCHLGAQISNPDLYGEAIRRLIGEMAWIDAEYGLLLSHLDIGGGHAVAVRGGDAELNLPEFADIVEDALDAGCARHRFPRPVLVLEPGRGIVARAGVSLHRVLAVTETADGGTTVLVDGAGACPARGSAVLVNRHPTGARLTASILGSHGGSGIPLAADVRLPADLRPGEVLALPCAGAYHPGLVSTYRGVGRPPVVAVAAGRCTPLLRRETTADLLRRETAV</sequence>
<dbReference type="GeneID" id="91515727"/>
<keyword evidence="5" id="KW-0456">Lyase</keyword>
<dbReference type="eggNOG" id="COG0019">
    <property type="taxonomic scope" value="Bacteria"/>
</dbReference>
<name>U5EI83_NOCAS</name>
<dbReference type="STRING" id="1824.SAMN05444423_10478"/>
<dbReference type="PRINTS" id="PR01181">
    <property type="entry name" value="DAPDCRBXLASE"/>
</dbReference>
<protein>
    <submittedName>
        <fullName evidence="7">Diaminopimelate decarboxylase</fullName>
    </submittedName>
</protein>
<evidence type="ECO:0000256" key="5">
    <source>
        <dbReference type="ARBA" id="ARBA00023239"/>
    </source>
</evidence>
<dbReference type="PRINTS" id="PR01179">
    <property type="entry name" value="ODADCRBXLASE"/>
</dbReference>
<dbReference type="InterPro" id="IPR002986">
    <property type="entry name" value="DAP_deCOOHase_LysA"/>
</dbReference>
<dbReference type="OrthoDB" id="9802241at2"/>
<dbReference type="AlphaFoldDB" id="U5EI83"/>
<dbReference type="Proteomes" id="UP000017048">
    <property type="component" value="Unassembled WGS sequence"/>
</dbReference>
<keyword evidence="4" id="KW-0457">Lysine biosynthesis</keyword>
<accession>U5EI83</accession>
<evidence type="ECO:0000256" key="1">
    <source>
        <dbReference type="ARBA" id="ARBA00001933"/>
    </source>
</evidence>
<evidence type="ECO:0000313" key="8">
    <source>
        <dbReference type="Proteomes" id="UP000017048"/>
    </source>
</evidence>
<dbReference type="InterPro" id="IPR009006">
    <property type="entry name" value="Ala_racemase/Decarboxylase_C"/>
</dbReference>
<evidence type="ECO:0000313" key="7">
    <source>
        <dbReference type="EMBL" id="GAD87005.1"/>
    </source>
</evidence>
<dbReference type="GO" id="GO:0009089">
    <property type="term" value="P:lysine biosynthetic process via diaminopimelate"/>
    <property type="evidence" value="ECO:0007669"/>
    <property type="project" value="InterPro"/>
</dbReference>
<dbReference type="InterPro" id="IPR022644">
    <property type="entry name" value="De-COase2_N"/>
</dbReference>
<reference evidence="7 8" key="1">
    <citation type="journal article" date="2014" name="BMC Genomics">
        <title>Genome based analysis of type-I polyketide synthase and nonribosomal peptide synthetase gene clusters in seven strains of five representative Nocardia species.</title>
        <authorList>
            <person name="Komaki H."/>
            <person name="Ichikawa N."/>
            <person name="Hosoyama A."/>
            <person name="Takahashi-Nakaguchi A."/>
            <person name="Matsuzawa T."/>
            <person name="Suzuki K."/>
            <person name="Fujita N."/>
            <person name="Gonoi T."/>
        </authorList>
    </citation>
    <scope>NUCLEOTIDE SEQUENCE [LARGE SCALE GENOMIC DNA]</scope>
    <source>
        <strain evidence="7 8">NBRC 15531</strain>
    </source>
</reference>
<feature type="domain" description="Orn/DAP/Arg decarboxylase 2 N-terminal" evidence="6">
    <location>
        <begin position="59"/>
        <end position="301"/>
    </location>
</feature>
<evidence type="ECO:0000256" key="4">
    <source>
        <dbReference type="ARBA" id="ARBA00023154"/>
    </source>
</evidence>
<keyword evidence="2" id="KW-0210">Decarboxylase</keyword>
<keyword evidence="8" id="KW-1185">Reference proteome</keyword>
<dbReference type="EMBL" id="BAFO02000034">
    <property type="protein sequence ID" value="GAD87005.1"/>
    <property type="molecule type" value="Genomic_DNA"/>
</dbReference>
<proteinExistence type="predicted"/>
<comment type="caution">
    <text evidence="7">The sequence shown here is derived from an EMBL/GenBank/DDBJ whole genome shotgun (WGS) entry which is preliminary data.</text>
</comment>
<dbReference type="Gene3D" id="2.40.37.10">
    <property type="entry name" value="Lyase, Ornithine Decarboxylase, Chain A, domain 1"/>
    <property type="match status" value="1"/>
</dbReference>
<keyword evidence="4" id="KW-0028">Amino-acid biosynthesis</keyword>
<dbReference type="Pfam" id="PF02784">
    <property type="entry name" value="Orn_Arg_deC_N"/>
    <property type="match status" value="1"/>
</dbReference>
<organism evidence="7 8">
    <name type="scientific">Nocardia asteroides NBRC 15531</name>
    <dbReference type="NCBI Taxonomy" id="1110697"/>
    <lineage>
        <taxon>Bacteria</taxon>
        <taxon>Bacillati</taxon>
        <taxon>Actinomycetota</taxon>
        <taxon>Actinomycetes</taxon>
        <taxon>Mycobacteriales</taxon>
        <taxon>Nocardiaceae</taxon>
        <taxon>Nocardia</taxon>
    </lineage>
</organism>
<dbReference type="PANTHER" id="PTHR43727">
    <property type="entry name" value="DIAMINOPIMELATE DECARBOXYLASE"/>
    <property type="match status" value="1"/>
</dbReference>
<evidence type="ECO:0000256" key="3">
    <source>
        <dbReference type="ARBA" id="ARBA00022898"/>
    </source>
</evidence>
<dbReference type="Gene3D" id="3.20.20.10">
    <property type="entry name" value="Alanine racemase"/>
    <property type="match status" value="1"/>
</dbReference>
<dbReference type="SUPFAM" id="SSF50621">
    <property type="entry name" value="Alanine racemase C-terminal domain-like"/>
    <property type="match status" value="1"/>
</dbReference>
<dbReference type="InterPro" id="IPR029066">
    <property type="entry name" value="PLP-binding_barrel"/>
</dbReference>
<dbReference type="SUPFAM" id="SSF51419">
    <property type="entry name" value="PLP-binding barrel"/>
    <property type="match status" value="1"/>
</dbReference>
<evidence type="ECO:0000256" key="2">
    <source>
        <dbReference type="ARBA" id="ARBA00022793"/>
    </source>
</evidence>
<dbReference type="InterPro" id="IPR000183">
    <property type="entry name" value="Orn/DAP/Arg_de-COase"/>
</dbReference>
<dbReference type="RefSeq" id="WP_019045609.1">
    <property type="nucleotide sequence ID" value="NZ_BAFO02000034.1"/>
</dbReference>
<comment type="cofactor">
    <cofactor evidence="1">
        <name>pyridoxal 5'-phosphate</name>
        <dbReference type="ChEBI" id="CHEBI:597326"/>
    </cofactor>
</comment>
<evidence type="ECO:0000259" key="6">
    <source>
        <dbReference type="Pfam" id="PF02784"/>
    </source>
</evidence>
<keyword evidence="3" id="KW-0663">Pyridoxal phosphate</keyword>